<reference evidence="2" key="2">
    <citation type="submission" date="2025-08" db="UniProtKB">
        <authorList>
            <consortium name="RefSeq"/>
        </authorList>
    </citation>
    <scope>IDENTIFICATION</scope>
    <source>
        <tissue evidence="2">Leaf</tissue>
    </source>
</reference>
<organism evidence="1 2">
    <name type="scientific">Ananas comosus</name>
    <name type="common">Pineapple</name>
    <name type="synonym">Ananas ananas</name>
    <dbReference type="NCBI Taxonomy" id="4615"/>
    <lineage>
        <taxon>Eukaryota</taxon>
        <taxon>Viridiplantae</taxon>
        <taxon>Streptophyta</taxon>
        <taxon>Embryophyta</taxon>
        <taxon>Tracheophyta</taxon>
        <taxon>Spermatophyta</taxon>
        <taxon>Magnoliopsida</taxon>
        <taxon>Liliopsida</taxon>
        <taxon>Poales</taxon>
        <taxon>Bromeliaceae</taxon>
        <taxon>Bromelioideae</taxon>
        <taxon>Ananas</taxon>
    </lineage>
</organism>
<name>A0A6P5F8R7_ANACO</name>
<proteinExistence type="predicted"/>
<evidence type="ECO:0000313" key="1">
    <source>
        <dbReference type="Proteomes" id="UP000515123"/>
    </source>
</evidence>
<sequence>MFSSSALYSISYFITAQRHRALQHVTSRLGSLSLSLSKSHKGTAASPSLSLSISHKFTTLDRHSHTLGSDSSPFANSRQRTSAANFGGDAFNRDLGRSCRISVKSTVALAHLPPLHGFMLEAQPQSNQELYLIT</sequence>
<dbReference type="AlphaFoldDB" id="A0A6P5F8R7"/>
<dbReference type="Proteomes" id="UP000515123">
    <property type="component" value="Linkage group 7"/>
</dbReference>
<evidence type="ECO:0000313" key="2">
    <source>
        <dbReference type="RefSeq" id="XP_020092007.1"/>
    </source>
</evidence>
<gene>
    <name evidence="2" type="primary">LOC109712689</name>
</gene>
<protein>
    <submittedName>
        <fullName evidence="2">Uncharacterized protein LOC109712689</fullName>
    </submittedName>
</protein>
<reference evidence="1" key="1">
    <citation type="journal article" date="2015" name="Nat. Genet.">
        <title>The pineapple genome and the evolution of CAM photosynthesis.</title>
        <authorList>
            <person name="Ming R."/>
            <person name="VanBuren R."/>
            <person name="Wai C.M."/>
            <person name="Tang H."/>
            <person name="Schatz M.C."/>
            <person name="Bowers J.E."/>
            <person name="Lyons E."/>
            <person name="Wang M.L."/>
            <person name="Chen J."/>
            <person name="Biggers E."/>
            <person name="Zhang J."/>
            <person name="Huang L."/>
            <person name="Zhang L."/>
            <person name="Miao W."/>
            <person name="Zhang J."/>
            <person name="Ye Z."/>
            <person name="Miao C."/>
            <person name="Lin Z."/>
            <person name="Wang H."/>
            <person name="Zhou H."/>
            <person name="Yim W.C."/>
            <person name="Priest H.D."/>
            <person name="Zheng C."/>
            <person name="Woodhouse M."/>
            <person name="Edger P.P."/>
            <person name="Guyot R."/>
            <person name="Guo H.B."/>
            <person name="Guo H."/>
            <person name="Zheng G."/>
            <person name="Singh R."/>
            <person name="Sharma A."/>
            <person name="Min X."/>
            <person name="Zheng Y."/>
            <person name="Lee H."/>
            <person name="Gurtowski J."/>
            <person name="Sedlazeck F.J."/>
            <person name="Harkess A."/>
            <person name="McKain M.R."/>
            <person name="Liao Z."/>
            <person name="Fang J."/>
            <person name="Liu J."/>
            <person name="Zhang X."/>
            <person name="Zhang Q."/>
            <person name="Hu W."/>
            <person name="Qin Y."/>
            <person name="Wang K."/>
            <person name="Chen L.Y."/>
            <person name="Shirley N."/>
            <person name="Lin Y.R."/>
            <person name="Liu L.Y."/>
            <person name="Hernandez A.G."/>
            <person name="Wright C.L."/>
            <person name="Bulone V."/>
            <person name="Tuskan G.A."/>
            <person name="Heath K."/>
            <person name="Zee F."/>
            <person name="Moore P.H."/>
            <person name="Sunkar R."/>
            <person name="Leebens-Mack J.H."/>
            <person name="Mockler T."/>
            <person name="Bennetzen J.L."/>
            <person name="Freeling M."/>
            <person name="Sankoff D."/>
            <person name="Paterson A.H."/>
            <person name="Zhu X."/>
            <person name="Yang X."/>
            <person name="Smith J.A."/>
            <person name="Cushman J.C."/>
            <person name="Paull R.E."/>
            <person name="Yu Q."/>
        </authorList>
    </citation>
    <scope>NUCLEOTIDE SEQUENCE [LARGE SCALE GENOMIC DNA]</scope>
    <source>
        <strain evidence="1">cv. F153</strain>
    </source>
</reference>
<accession>A0A6P5F8R7</accession>
<dbReference type="GeneID" id="109712689"/>
<keyword evidence="1" id="KW-1185">Reference proteome</keyword>
<dbReference type="RefSeq" id="XP_020092007.1">
    <property type="nucleotide sequence ID" value="XM_020236418.1"/>
</dbReference>